<feature type="domain" description="HTH luxR-type" evidence="2">
    <location>
        <begin position="474"/>
        <end position="539"/>
    </location>
</feature>
<dbReference type="EMBL" id="CP109441">
    <property type="protein sequence ID" value="WUV44782.1"/>
    <property type="molecule type" value="Genomic_DNA"/>
</dbReference>
<evidence type="ECO:0000256" key="1">
    <source>
        <dbReference type="SAM" id="MobiDB-lite"/>
    </source>
</evidence>
<evidence type="ECO:0000313" key="4">
    <source>
        <dbReference type="Proteomes" id="UP001432062"/>
    </source>
</evidence>
<feature type="region of interest" description="Disordered" evidence="1">
    <location>
        <begin position="428"/>
        <end position="450"/>
    </location>
</feature>
<dbReference type="PROSITE" id="PS50043">
    <property type="entry name" value="HTH_LUXR_2"/>
    <property type="match status" value="1"/>
</dbReference>
<dbReference type="PRINTS" id="PR00038">
    <property type="entry name" value="HTHLUXR"/>
</dbReference>
<accession>A0ABZ1YSD0</accession>
<dbReference type="Pfam" id="PF00196">
    <property type="entry name" value="GerE"/>
    <property type="match status" value="1"/>
</dbReference>
<dbReference type="CDD" id="cd06170">
    <property type="entry name" value="LuxR_C_like"/>
    <property type="match status" value="1"/>
</dbReference>
<dbReference type="SUPFAM" id="SSF46894">
    <property type="entry name" value="C-terminal effector domain of the bipartite response regulators"/>
    <property type="match status" value="1"/>
</dbReference>
<dbReference type="InterPro" id="IPR000792">
    <property type="entry name" value="Tscrpt_reg_LuxR_C"/>
</dbReference>
<dbReference type="SUPFAM" id="SSF48452">
    <property type="entry name" value="TPR-like"/>
    <property type="match status" value="1"/>
</dbReference>
<dbReference type="Gene3D" id="1.10.10.10">
    <property type="entry name" value="Winged helix-like DNA-binding domain superfamily/Winged helix DNA-binding domain"/>
    <property type="match status" value="1"/>
</dbReference>
<evidence type="ECO:0000313" key="3">
    <source>
        <dbReference type="EMBL" id="WUV44782.1"/>
    </source>
</evidence>
<dbReference type="RefSeq" id="WP_329407889.1">
    <property type="nucleotide sequence ID" value="NZ_CP109441.1"/>
</dbReference>
<reference evidence="3" key="1">
    <citation type="submission" date="2022-10" db="EMBL/GenBank/DDBJ databases">
        <title>The complete genomes of actinobacterial strains from the NBC collection.</title>
        <authorList>
            <person name="Joergensen T.S."/>
            <person name="Alvarez Arevalo M."/>
            <person name="Sterndorff E.B."/>
            <person name="Faurdal D."/>
            <person name="Vuksanovic O."/>
            <person name="Mourched A.-S."/>
            <person name="Charusanti P."/>
            <person name="Shaw S."/>
            <person name="Blin K."/>
            <person name="Weber T."/>
        </authorList>
    </citation>
    <scope>NUCLEOTIDE SEQUENCE</scope>
    <source>
        <strain evidence="3">NBC_01482</strain>
    </source>
</reference>
<keyword evidence="4" id="KW-1185">Reference proteome</keyword>
<dbReference type="PANTHER" id="PTHR47691:SF3">
    <property type="entry name" value="HTH-TYPE TRANSCRIPTIONAL REGULATOR RV0890C-RELATED"/>
    <property type="match status" value="1"/>
</dbReference>
<dbReference type="InterPro" id="IPR016032">
    <property type="entry name" value="Sig_transdc_resp-reg_C-effctor"/>
</dbReference>
<evidence type="ECO:0000259" key="2">
    <source>
        <dbReference type="PROSITE" id="PS50043"/>
    </source>
</evidence>
<name>A0ABZ1YSD0_9NOCA</name>
<sequence>MARCVRSASNRYSHLQVACPAPTCSISAVCGYGLRAMVDWSYELCPPAAQVLWRRLSVFPASFDLELAEAVCAFGELRREDVVDIVERLVGQSILLTDRDSGGMRYRLLAPLREIAAELAEQAGEGVDLDRRHRDAMLRRAQTIVDRWWGPNQEILLARMRLDHAGYVAAIQWSTATEGEQQEGLRLLSLLRYHWLSGGLLAEGRMRLEALLAAAPDPTPARAECVWVVIWIALLQGDREQAERWLPELTALFETLGDRQLETHIHQWTALLAMFAGDLGNAVAGFEAAIAGYRAADDPYLAVSARYMLACALALAGRASEALAVSSSAVATCEERGDRSARAYALWTAGIAQWSLGRLDEAERSAREVLRLQQILSDGICVALTTDLLAWVAYDRGQAERAAGLAAAAGHVWRSLGTSLDAFGPQLSESLERHTPPRSEWSTPERGPSADRIRDLGDVIELGLGPEEHTVGGSRVAAQPLTKRELEVAALVESGLSNREIAQRLVISKRTADGHIERILGKLGFTSRAQIAAWMARHTKSQL</sequence>
<proteinExistence type="predicted"/>
<dbReference type="Proteomes" id="UP001432062">
    <property type="component" value="Chromosome"/>
</dbReference>
<protein>
    <submittedName>
        <fullName evidence="3">LuxR C-terminal-related transcriptional regulator</fullName>
    </submittedName>
</protein>
<dbReference type="InterPro" id="IPR058852">
    <property type="entry name" value="HTH_77"/>
</dbReference>
<gene>
    <name evidence="3" type="ORF">OG563_37475</name>
</gene>
<dbReference type="SMART" id="SM00421">
    <property type="entry name" value="HTH_LUXR"/>
    <property type="match status" value="1"/>
</dbReference>
<dbReference type="InterPro" id="IPR036388">
    <property type="entry name" value="WH-like_DNA-bd_sf"/>
</dbReference>
<organism evidence="3 4">
    <name type="scientific">Nocardia vinacea</name>
    <dbReference type="NCBI Taxonomy" id="96468"/>
    <lineage>
        <taxon>Bacteria</taxon>
        <taxon>Bacillati</taxon>
        <taxon>Actinomycetota</taxon>
        <taxon>Actinomycetes</taxon>
        <taxon>Mycobacteriales</taxon>
        <taxon>Nocardiaceae</taxon>
        <taxon>Nocardia</taxon>
    </lineage>
</organism>
<dbReference type="Gene3D" id="1.25.40.10">
    <property type="entry name" value="Tetratricopeptide repeat domain"/>
    <property type="match status" value="1"/>
</dbReference>
<dbReference type="InterPro" id="IPR011990">
    <property type="entry name" value="TPR-like_helical_dom_sf"/>
</dbReference>
<dbReference type="PANTHER" id="PTHR47691">
    <property type="entry name" value="REGULATOR-RELATED"/>
    <property type="match status" value="1"/>
</dbReference>
<dbReference type="Pfam" id="PF25872">
    <property type="entry name" value="HTH_77"/>
    <property type="match status" value="1"/>
</dbReference>